<dbReference type="PRINTS" id="PR00081">
    <property type="entry name" value="GDHRDH"/>
</dbReference>
<sequence length="275" mass="29645">MLEGEELLLEQVVLITGSTRGIGRSMAIQMAKEGALIAVNGTNANDVKAVVDDIKTRGGQAIGICESVASIVGAERIVNKTIENFGKLDILINNAGITRDQLLVKMSDQSWKEVLDVHLTGTFACTRAAVQHLKSRGEGGCIINLTSTAGLIGTVGQVNYSAAKAGILGITFTLAEELKRYDIRVNAIAPAALTDMTKPVIERIQRRCKEENKEFPDYWKIGSPEDVANLATLLASNSSTVTGKVFSVNGSKIGIWEKPLHTELSIEEFKKIVSY</sequence>
<dbReference type="PANTHER" id="PTHR45024:SF2">
    <property type="entry name" value="SCP2 DOMAIN-CONTAINING PROTEIN"/>
    <property type="match status" value="1"/>
</dbReference>
<comment type="caution">
    <text evidence="5">The sequence shown here is derived from an EMBL/GenBank/DDBJ whole genome shotgun (WGS) entry which is preliminary data.</text>
</comment>
<dbReference type="FunFam" id="3.40.50.720:FF:000173">
    <property type="entry name" value="3-oxoacyl-[acyl-carrier protein] reductase"/>
    <property type="match status" value="1"/>
</dbReference>
<evidence type="ECO:0000256" key="1">
    <source>
        <dbReference type="ARBA" id="ARBA00006484"/>
    </source>
</evidence>
<dbReference type="Pfam" id="PF00106">
    <property type="entry name" value="adh_short"/>
    <property type="match status" value="1"/>
</dbReference>
<dbReference type="STRING" id="263475.AMD00_03125"/>
<dbReference type="AlphaFoldDB" id="A0A0M0LKS3"/>
<dbReference type="InterPro" id="IPR057326">
    <property type="entry name" value="KR_dom"/>
</dbReference>
<evidence type="ECO:0000313" key="6">
    <source>
        <dbReference type="Proteomes" id="UP000036867"/>
    </source>
</evidence>
<dbReference type="Proteomes" id="UP000036867">
    <property type="component" value="Unassembled WGS sequence"/>
</dbReference>
<evidence type="ECO:0000259" key="4">
    <source>
        <dbReference type="SMART" id="SM00822"/>
    </source>
</evidence>
<dbReference type="Gene3D" id="3.40.50.720">
    <property type="entry name" value="NAD(P)-binding Rossmann-like Domain"/>
    <property type="match status" value="1"/>
</dbReference>
<comment type="similarity">
    <text evidence="1 3">Belongs to the short-chain dehydrogenases/reductases (SDR) family.</text>
</comment>
<dbReference type="PROSITE" id="PS00061">
    <property type="entry name" value="ADH_SHORT"/>
    <property type="match status" value="1"/>
</dbReference>
<dbReference type="InterPro" id="IPR036291">
    <property type="entry name" value="NAD(P)-bd_dom_sf"/>
</dbReference>
<dbReference type="PRINTS" id="PR00080">
    <property type="entry name" value="SDRFAMILY"/>
</dbReference>
<organism evidence="5 6">
    <name type="scientific">Viridibacillus arvi</name>
    <dbReference type="NCBI Taxonomy" id="263475"/>
    <lineage>
        <taxon>Bacteria</taxon>
        <taxon>Bacillati</taxon>
        <taxon>Bacillota</taxon>
        <taxon>Bacilli</taxon>
        <taxon>Bacillales</taxon>
        <taxon>Caryophanaceae</taxon>
        <taxon>Viridibacillus</taxon>
    </lineage>
</organism>
<dbReference type="InterPro" id="IPR002347">
    <property type="entry name" value="SDR_fam"/>
</dbReference>
<dbReference type="InterPro" id="IPR051687">
    <property type="entry name" value="Peroxisomal_Beta-Oxidation"/>
</dbReference>
<dbReference type="PANTHER" id="PTHR45024">
    <property type="entry name" value="DEHYDROGENASES, SHORT CHAIN"/>
    <property type="match status" value="1"/>
</dbReference>
<gene>
    <name evidence="5" type="ORF">AMD00_03125</name>
</gene>
<feature type="domain" description="Ketoreductase" evidence="4">
    <location>
        <begin position="11"/>
        <end position="191"/>
    </location>
</feature>
<evidence type="ECO:0000313" key="5">
    <source>
        <dbReference type="EMBL" id="KOO51482.1"/>
    </source>
</evidence>
<keyword evidence="2" id="KW-0560">Oxidoreductase</keyword>
<dbReference type="InterPro" id="IPR020904">
    <property type="entry name" value="Sc_DH/Rdtase_CS"/>
</dbReference>
<keyword evidence="6" id="KW-1185">Reference proteome</keyword>
<protein>
    <recommendedName>
        <fullName evidence="4">Ketoreductase domain-containing protein</fullName>
    </recommendedName>
</protein>
<proteinExistence type="inferred from homology"/>
<reference evidence="6" key="1">
    <citation type="submission" date="2015-08" db="EMBL/GenBank/DDBJ databases">
        <title>Fjat-10028 dsm 16317.</title>
        <authorList>
            <person name="Liu B."/>
            <person name="Wang J."/>
            <person name="Zhu Y."/>
            <person name="Liu G."/>
            <person name="Chen Q."/>
            <person name="Chen Z."/>
            <person name="Lan J."/>
            <person name="Che J."/>
            <person name="Ge C."/>
            <person name="Shi H."/>
            <person name="Pan Z."/>
            <person name="Liu X."/>
        </authorList>
    </citation>
    <scope>NUCLEOTIDE SEQUENCE [LARGE SCALE GENOMIC DNA]</scope>
    <source>
        <strain evidence="6">DSM 16317</strain>
    </source>
</reference>
<name>A0A0M0LKS3_9BACL</name>
<accession>A0A0M0LKS3</accession>
<evidence type="ECO:0000256" key="3">
    <source>
        <dbReference type="RuleBase" id="RU000363"/>
    </source>
</evidence>
<evidence type="ECO:0000256" key="2">
    <source>
        <dbReference type="ARBA" id="ARBA00023002"/>
    </source>
</evidence>
<dbReference type="OrthoDB" id="5786478at2"/>
<dbReference type="SMART" id="SM00822">
    <property type="entry name" value="PKS_KR"/>
    <property type="match status" value="1"/>
</dbReference>
<dbReference type="SUPFAM" id="SSF51735">
    <property type="entry name" value="NAD(P)-binding Rossmann-fold domains"/>
    <property type="match status" value="1"/>
</dbReference>
<dbReference type="GO" id="GO:0016491">
    <property type="term" value="F:oxidoreductase activity"/>
    <property type="evidence" value="ECO:0007669"/>
    <property type="project" value="UniProtKB-KW"/>
</dbReference>
<dbReference type="EMBL" id="LILB01000001">
    <property type="protein sequence ID" value="KOO51482.1"/>
    <property type="molecule type" value="Genomic_DNA"/>
</dbReference>